<keyword evidence="8" id="KW-0046">Antibiotic resistance</keyword>
<evidence type="ECO:0000256" key="4">
    <source>
        <dbReference type="ARBA" id="ARBA00022741"/>
    </source>
</evidence>
<dbReference type="GO" id="GO:0005524">
    <property type="term" value="F:ATP binding"/>
    <property type="evidence" value="ECO:0007669"/>
    <property type="project" value="UniProtKB-KW"/>
</dbReference>
<keyword evidence="3" id="KW-1003">Cell membrane</keyword>
<dbReference type="PROSITE" id="PS50893">
    <property type="entry name" value="ABC_TRANSPORTER_2"/>
    <property type="match status" value="1"/>
</dbReference>
<dbReference type="PROSITE" id="PS00211">
    <property type="entry name" value="ABC_TRANSPORTER_1"/>
    <property type="match status" value="1"/>
</dbReference>
<dbReference type="Pfam" id="PF00005">
    <property type="entry name" value="ABC_tran"/>
    <property type="match status" value="1"/>
</dbReference>
<dbReference type="InterPro" id="IPR050763">
    <property type="entry name" value="ABC_transporter_ATP-binding"/>
</dbReference>
<evidence type="ECO:0000313" key="11">
    <source>
        <dbReference type="EMBL" id="MCH6171821.1"/>
    </source>
</evidence>
<dbReference type="PANTHER" id="PTHR42711">
    <property type="entry name" value="ABC TRANSPORTER ATP-BINDING PROTEIN"/>
    <property type="match status" value="1"/>
</dbReference>
<dbReference type="EMBL" id="JAKXMK010000050">
    <property type="protein sequence ID" value="MCH6171821.1"/>
    <property type="molecule type" value="Genomic_DNA"/>
</dbReference>
<evidence type="ECO:0000256" key="8">
    <source>
        <dbReference type="ARBA" id="ARBA00023251"/>
    </source>
</evidence>
<comment type="caution">
    <text evidence="11">The sequence shown here is derived from an EMBL/GenBank/DDBJ whole genome shotgun (WGS) entry which is preliminary data.</text>
</comment>
<evidence type="ECO:0000256" key="3">
    <source>
        <dbReference type="ARBA" id="ARBA00022475"/>
    </source>
</evidence>
<dbReference type="Gene3D" id="3.40.50.300">
    <property type="entry name" value="P-loop containing nucleotide triphosphate hydrolases"/>
    <property type="match status" value="1"/>
</dbReference>
<dbReference type="NCBIfam" id="TIGR01188">
    <property type="entry name" value="drrA"/>
    <property type="match status" value="1"/>
</dbReference>
<gene>
    <name evidence="11" type="ORF">MMF94_39570</name>
</gene>
<dbReference type="InterPro" id="IPR005894">
    <property type="entry name" value="DrrA"/>
</dbReference>
<keyword evidence="7" id="KW-0472">Membrane</keyword>
<keyword evidence="12" id="KW-1185">Reference proteome</keyword>
<evidence type="ECO:0000313" key="12">
    <source>
        <dbReference type="Proteomes" id="UP001299970"/>
    </source>
</evidence>
<feature type="domain" description="ABC transporter" evidence="10">
    <location>
        <begin position="3"/>
        <end position="233"/>
    </location>
</feature>
<evidence type="ECO:0000256" key="1">
    <source>
        <dbReference type="ARBA" id="ARBA00004413"/>
    </source>
</evidence>
<keyword evidence="2" id="KW-0813">Transport</keyword>
<sequence>MIVEASGLCKAYGSTVVLDGLDLQVEEGSVLALLGPNGAGKTTTVRILTTLSRPDGGRATVAGHDVVREAAKVRAAISLTGQYAAVDNEQTGRENLVMIGRLMHLGRAGARRRALELIERFELVEAMDRPVKGYSGGMRRRLDLAMSLVAAPRVIFLDEPTTGLDPTSRSTMWAAITELVRAGTTIVLTTQYLEEADRLADRIVLLDKGRVAASGTADALKAQVGGERVDLHFDDPMEFARGAEMFAGRGGPTDPERLVLSVASDGSAEHLHRVLDELRGGRIAVARVTSHRPTLDDVFLAVTAPAGEQARAAVPA</sequence>
<keyword evidence="5 11" id="KW-0067">ATP-binding</keyword>
<reference evidence="11 12" key="1">
    <citation type="submission" date="2022-03" db="EMBL/GenBank/DDBJ databases">
        <title>Pseudonocardia alaer sp. nov., a novel actinomycete isolated from reed forest soil.</title>
        <authorList>
            <person name="Wang L."/>
        </authorList>
    </citation>
    <scope>NUCLEOTIDE SEQUENCE [LARGE SCALE GENOMIC DNA]</scope>
    <source>
        <strain evidence="11 12">Y-16303</strain>
    </source>
</reference>
<dbReference type="InterPro" id="IPR027417">
    <property type="entry name" value="P-loop_NTPase"/>
</dbReference>
<dbReference type="RefSeq" id="WP_241042628.1">
    <property type="nucleotide sequence ID" value="NZ_BAAAJF010000012.1"/>
</dbReference>
<accession>A0ABS9TTJ8</accession>
<evidence type="ECO:0000256" key="5">
    <source>
        <dbReference type="ARBA" id="ARBA00022840"/>
    </source>
</evidence>
<protein>
    <submittedName>
        <fullName evidence="11">ATP-binding cassette domain-containing protein</fullName>
    </submittedName>
</protein>
<keyword evidence="6" id="KW-1278">Translocase</keyword>
<evidence type="ECO:0000259" key="10">
    <source>
        <dbReference type="PROSITE" id="PS50893"/>
    </source>
</evidence>
<dbReference type="PANTHER" id="PTHR42711:SF19">
    <property type="entry name" value="DOXORUBICIN RESISTANCE ATP-BINDING PROTEIN DRRA"/>
    <property type="match status" value="1"/>
</dbReference>
<evidence type="ECO:0000256" key="2">
    <source>
        <dbReference type="ARBA" id="ARBA00022448"/>
    </source>
</evidence>
<dbReference type="InterPro" id="IPR017871">
    <property type="entry name" value="ABC_transporter-like_CS"/>
</dbReference>
<dbReference type="InterPro" id="IPR003593">
    <property type="entry name" value="AAA+_ATPase"/>
</dbReference>
<keyword evidence="4" id="KW-0547">Nucleotide-binding</keyword>
<dbReference type="Proteomes" id="UP001299970">
    <property type="component" value="Unassembled WGS sequence"/>
</dbReference>
<dbReference type="SUPFAM" id="SSF52540">
    <property type="entry name" value="P-loop containing nucleoside triphosphate hydrolases"/>
    <property type="match status" value="1"/>
</dbReference>
<comment type="subcellular location">
    <subcellularLocation>
        <location evidence="1">Cell membrane</location>
        <topology evidence="1">Peripheral membrane protein</topology>
        <orientation evidence="1">Cytoplasmic side</orientation>
    </subcellularLocation>
</comment>
<proteinExistence type="inferred from homology"/>
<evidence type="ECO:0000256" key="7">
    <source>
        <dbReference type="ARBA" id="ARBA00023136"/>
    </source>
</evidence>
<name>A0ABS9TTJ8_9PSEU</name>
<organism evidence="11 12">
    <name type="scientific">Pseudonocardia alaniniphila</name>
    <dbReference type="NCBI Taxonomy" id="75291"/>
    <lineage>
        <taxon>Bacteria</taxon>
        <taxon>Bacillati</taxon>
        <taxon>Actinomycetota</taxon>
        <taxon>Actinomycetes</taxon>
        <taxon>Pseudonocardiales</taxon>
        <taxon>Pseudonocardiaceae</taxon>
        <taxon>Pseudonocardia</taxon>
    </lineage>
</organism>
<dbReference type="SMART" id="SM00382">
    <property type="entry name" value="AAA"/>
    <property type="match status" value="1"/>
</dbReference>
<comment type="similarity">
    <text evidence="9">Belongs to the ABC transporter superfamily. Drug exporter-1 (DrugE1) (TC 3.A.1.105) family.</text>
</comment>
<dbReference type="InterPro" id="IPR003439">
    <property type="entry name" value="ABC_transporter-like_ATP-bd"/>
</dbReference>
<evidence type="ECO:0000256" key="9">
    <source>
        <dbReference type="ARBA" id="ARBA00049985"/>
    </source>
</evidence>
<evidence type="ECO:0000256" key="6">
    <source>
        <dbReference type="ARBA" id="ARBA00022967"/>
    </source>
</evidence>